<dbReference type="EMBL" id="RBZO01000031">
    <property type="protein sequence ID" value="RKQ13429.1"/>
    <property type="molecule type" value="Genomic_DNA"/>
</dbReference>
<comment type="caution">
    <text evidence="1">The sequence shown here is derived from an EMBL/GenBank/DDBJ whole genome shotgun (WGS) entry which is preliminary data.</text>
</comment>
<evidence type="ECO:0000313" key="2">
    <source>
        <dbReference type="Proteomes" id="UP000281813"/>
    </source>
</evidence>
<dbReference type="OrthoDB" id="1766664at2"/>
<evidence type="ECO:0000313" key="1">
    <source>
        <dbReference type="EMBL" id="RKQ13429.1"/>
    </source>
</evidence>
<dbReference type="RefSeq" id="WP_121133723.1">
    <property type="nucleotide sequence ID" value="NZ_JBHUFK010000047.1"/>
</dbReference>
<name>A0A494YTH5_9BACI</name>
<accession>A0A494YTH5</accession>
<sequence length="145" mass="16894">MHFITGGAFNGKRAWVNKNYQEAEWISAYKGELLLENPAILQSSKIVLEGVELWTKELSAKMTINQAREYLKKVIEDWLEWESLSSDRKIIVIGTDIMKGIVPVEKENRNWRDLTGWFYQDLSLRCERVDLIWYGINRTLKGSGL</sequence>
<proteinExistence type="predicted"/>
<protein>
    <submittedName>
        <fullName evidence="1">Uncharacterized protein</fullName>
    </submittedName>
</protein>
<dbReference type="Gene3D" id="3.40.50.300">
    <property type="entry name" value="P-loop containing nucleotide triphosphate hydrolases"/>
    <property type="match status" value="1"/>
</dbReference>
<dbReference type="UniPathway" id="UPA00148">
    <property type="reaction ID" value="UER00236"/>
</dbReference>
<keyword evidence="2" id="KW-1185">Reference proteome</keyword>
<dbReference type="SUPFAM" id="SSF52540">
    <property type="entry name" value="P-loop containing nucleoside triphosphate hydrolases"/>
    <property type="match status" value="1"/>
</dbReference>
<dbReference type="Proteomes" id="UP000281813">
    <property type="component" value="Unassembled WGS sequence"/>
</dbReference>
<dbReference type="GO" id="GO:0000166">
    <property type="term" value="F:nucleotide binding"/>
    <property type="evidence" value="ECO:0007669"/>
    <property type="project" value="InterPro"/>
</dbReference>
<organism evidence="1 2">
    <name type="scientific">Oceanobacillus bengalensis</name>
    <dbReference type="NCBI Taxonomy" id="1435466"/>
    <lineage>
        <taxon>Bacteria</taxon>
        <taxon>Bacillati</taxon>
        <taxon>Bacillota</taxon>
        <taxon>Bacilli</taxon>
        <taxon>Bacillales</taxon>
        <taxon>Bacillaceae</taxon>
        <taxon>Oceanobacillus</taxon>
    </lineage>
</organism>
<dbReference type="GO" id="GO:0043752">
    <property type="term" value="F:adenosylcobinamide kinase activity"/>
    <property type="evidence" value="ECO:0007669"/>
    <property type="project" value="InterPro"/>
</dbReference>
<dbReference type="InterPro" id="IPR003203">
    <property type="entry name" value="CobU/CobP"/>
</dbReference>
<dbReference type="Pfam" id="PF02283">
    <property type="entry name" value="CobU"/>
    <property type="match status" value="1"/>
</dbReference>
<dbReference type="AlphaFoldDB" id="A0A494YTH5"/>
<dbReference type="InterPro" id="IPR027417">
    <property type="entry name" value="P-loop_NTPase"/>
</dbReference>
<reference evidence="1 2" key="1">
    <citation type="journal article" date="2015" name="Antonie Van Leeuwenhoek">
        <title>Oceanobacillus bengalensis sp. nov., a bacterium isolated from seawater of the Bay of Bengal.</title>
        <authorList>
            <person name="Yongchang O."/>
            <person name="Xiang W."/>
            <person name="Wang G."/>
        </authorList>
    </citation>
    <scope>NUCLEOTIDE SEQUENCE [LARGE SCALE GENOMIC DNA]</scope>
    <source>
        <strain evidence="1 2">MCCC 1K00260</strain>
    </source>
</reference>
<gene>
    <name evidence="1" type="ORF">D8M05_16350</name>
</gene>
<dbReference type="GO" id="GO:0009236">
    <property type="term" value="P:cobalamin biosynthetic process"/>
    <property type="evidence" value="ECO:0007669"/>
    <property type="project" value="UniProtKB-UniPathway"/>
</dbReference>